<name>A0A699YYL1_HAELA</name>
<feature type="non-terminal residue" evidence="2">
    <location>
        <position position="121"/>
    </location>
</feature>
<evidence type="ECO:0000313" key="2">
    <source>
        <dbReference type="EMBL" id="GFH15383.1"/>
    </source>
</evidence>
<gene>
    <name evidence="2" type="ORF">HaLaN_11603</name>
</gene>
<accession>A0A699YYL1</accession>
<feature type="non-terminal residue" evidence="2">
    <location>
        <position position="1"/>
    </location>
</feature>
<protein>
    <submittedName>
        <fullName evidence="2">Uncharacterized protein</fullName>
    </submittedName>
</protein>
<evidence type="ECO:0000313" key="3">
    <source>
        <dbReference type="Proteomes" id="UP000485058"/>
    </source>
</evidence>
<dbReference type="AlphaFoldDB" id="A0A699YYL1"/>
<dbReference type="Proteomes" id="UP000485058">
    <property type="component" value="Unassembled WGS sequence"/>
</dbReference>
<dbReference type="EMBL" id="BLLF01000843">
    <property type="protein sequence ID" value="GFH15383.1"/>
    <property type="molecule type" value="Genomic_DNA"/>
</dbReference>
<organism evidence="2 3">
    <name type="scientific">Haematococcus lacustris</name>
    <name type="common">Green alga</name>
    <name type="synonym">Haematococcus pluvialis</name>
    <dbReference type="NCBI Taxonomy" id="44745"/>
    <lineage>
        <taxon>Eukaryota</taxon>
        <taxon>Viridiplantae</taxon>
        <taxon>Chlorophyta</taxon>
        <taxon>core chlorophytes</taxon>
        <taxon>Chlorophyceae</taxon>
        <taxon>CS clade</taxon>
        <taxon>Chlamydomonadales</taxon>
        <taxon>Haematococcaceae</taxon>
        <taxon>Haematococcus</taxon>
    </lineage>
</organism>
<feature type="region of interest" description="Disordered" evidence="1">
    <location>
        <begin position="100"/>
        <end position="121"/>
    </location>
</feature>
<comment type="caution">
    <text evidence="2">The sequence shown here is derived from an EMBL/GenBank/DDBJ whole genome shotgun (WGS) entry which is preliminary data.</text>
</comment>
<keyword evidence="3" id="KW-1185">Reference proteome</keyword>
<sequence>SRTLLQTRNSVQDAVTQVSTQYSYKVTIRRTRIPSCFALCFAQAIFTTKMPMPNGFVMQGGVLLWACLLGRPSQFGEEAHISRCDSCILRLPHCPEQEDLQASEQSVTAPSVMKQSSPGCA</sequence>
<proteinExistence type="predicted"/>
<evidence type="ECO:0000256" key="1">
    <source>
        <dbReference type="SAM" id="MobiDB-lite"/>
    </source>
</evidence>
<reference evidence="2 3" key="1">
    <citation type="submission" date="2020-02" db="EMBL/GenBank/DDBJ databases">
        <title>Draft genome sequence of Haematococcus lacustris strain NIES-144.</title>
        <authorList>
            <person name="Morimoto D."/>
            <person name="Nakagawa S."/>
            <person name="Yoshida T."/>
            <person name="Sawayama S."/>
        </authorList>
    </citation>
    <scope>NUCLEOTIDE SEQUENCE [LARGE SCALE GENOMIC DNA]</scope>
    <source>
        <strain evidence="2 3">NIES-144</strain>
    </source>
</reference>